<accession>X0SR47</accession>
<evidence type="ECO:0000256" key="2">
    <source>
        <dbReference type="ARBA" id="ARBA00002315"/>
    </source>
</evidence>
<reference evidence="7" key="1">
    <citation type="journal article" date="2014" name="Front. Microbiol.">
        <title>High frequency of phylogenetically diverse reductive dehalogenase-homologous genes in deep subseafloor sedimentary metagenomes.</title>
        <authorList>
            <person name="Kawai M."/>
            <person name="Futagami T."/>
            <person name="Toyoda A."/>
            <person name="Takaki Y."/>
            <person name="Nishi S."/>
            <person name="Hori S."/>
            <person name="Arai W."/>
            <person name="Tsubouchi T."/>
            <person name="Morono Y."/>
            <person name="Uchiyama I."/>
            <person name="Ito T."/>
            <person name="Fujiyama A."/>
            <person name="Inagaki F."/>
            <person name="Takami H."/>
        </authorList>
    </citation>
    <scope>NUCLEOTIDE SEQUENCE</scope>
    <source>
        <strain evidence="7">Expedition CK06-06</strain>
    </source>
</reference>
<sequence length="262" mass="29237">IEIYQGVAYRHLLLWENGPENALTIPPHDVPDQNMAPYLNHSSGDPIPELIRRSWGIMKDHPINMERRRAGLYEANSIWLWGQGKAPKLPLFSDRYGLNGGVISAVDLLKGIGVYVGFIPIHVKGATGYLNTNYQGKAEAALKGLSSLDFIFLHVEAPDEASHNGNYKEKIQAIENFDREVVGTVLEGLKDLEDCRIMVVSDHLTPISKRTHTSEPTPFAWASKKELEYTPKGPVFTEDAARGSGLMFDVGYELIDSFLFQD</sequence>
<dbReference type="PANTHER" id="PTHR31209:SF4">
    <property type="entry name" value="2,3-BISPHOSPHOGLYCERATE-INDEPENDENT PHOSPHOGLYCERATE MUTASE"/>
    <property type="match status" value="1"/>
</dbReference>
<feature type="domain" description="Metalloenzyme" evidence="6">
    <location>
        <begin position="77"/>
        <end position="237"/>
    </location>
</feature>
<name>X0SR47_9ZZZZ</name>
<feature type="non-terminal residue" evidence="7">
    <location>
        <position position="1"/>
    </location>
</feature>
<dbReference type="InterPro" id="IPR004456">
    <property type="entry name" value="Pglycerate_mutase_ApgM"/>
</dbReference>
<dbReference type="Pfam" id="PF01676">
    <property type="entry name" value="Metalloenzyme"/>
    <property type="match status" value="1"/>
</dbReference>
<dbReference type="AlphaFoldDB" id="X0SR47"/>
<dbReference type="GO" id="GO:0006096">
    <property type="term" value="P:glycolytic process"/>
    <property type="evidence" value="ECO:0007669"/>
    <property type="project" value="UniProtKB-KW"/>
</dbReference>
<comment type="caution">
    <text evidence="7">The sequence shown here is derived from an EMBL/GenBank/DDBJ whole genome shotgun (WGS) entry which is preliminary data.</text>
</comment>
<evidence type="ECO:0000259" key="6">
    <source>
        <dbReference type="Pfam" id="PF01676"/>
    </source>
</evidence>
<dbReference type="GO" id="GO:0046872">
    <property type="term" value="F:metal ion binding"/>
    <property type="evidence" value="ECO:0007669"/>
    <property type="project" value="InterPro"/>
</dbReference>
<proteinExistence type="inferred from homology"/>
<organism evidence="7">
    <name type="scientific">marine sediment metagenome</name>
    <dbReference type="NCBI Taxonomy" id="412755"/>
    <lineage>
        <taxon>unclassified sequences</taxon>
        <taxon>metagenomes</taxon>
        <taxon>ecological metagenomes</taxon>
    </lineage>
</organism>
<dbReference type="EMBL" id="BARS01000506">
    <property type="protein sequence ID" value="GAF78372.1"/>
    <property type="molecule type" value="Genomic_DNA"/>
</dbReference>
<dbReference type="GO" id="GO:0004619">
    <property type="term" value="F:phosphoglycerate mutase activity"/>
    <property type="evidence" value="ECO:0007669"/>
    <property type="project" value="UniProtKB-EC"/>
</dbReference>
<evidence type="ECO:0000313" key="7">
    <source>
        <dbReference type="EMBL" id="GAF78372.1"/>
    </source>
</evidence>
<comment type="function">
    <text evidence="2">Catalyzes the interconversion of 2-phosphoglycerate and 3-phosphoglycerate.</text>
</comment>
<evidence type="ECO:0000256" key="1">
    <source>
        <dbReference type="ARBA" id="ARBA00000370"/>
    </source>
</evidence>
<evidence type="ECO:0000256" key="3">
    <source>
        <dbReference type="ARBA" id="ARBA00004921"/>
    </source>
</evidence>
<comment type="catalytic activity">
    <reaction evidence="1">
        <text>(2R)-2-phosphoglycerate = (2R)-3-phosphoglycerate</text>
        <dbReference type="Rhea" id="RHEA:15901"/>
        <dbReference type="ChEBI" id="CHEBI:58272"/>
        <dbReference type="ChEBI" id="CHEBI:58289"/>
        <dbReference type="EC" id="5.4.2.12"/>
    </reaction>
</comment>
<dbReference type="InterPro" id="IPR006124">
    <property type="entry name" value="Metalloenzyme"/>
</dbReference>
<dbReference type="InterPro" id="IPR017850">
    <property type="entry name" value="Alkaline_phosphatase_core_sf"/>
</dbReference>
<dbReference type="Gene3D" id="3.40.720.10">
    <property type="entry name" value="Alkaline Phosphatase, subunit A"/>
    <property type="match status" value="1"/>
</dbReference>
<dbReference type="Pfam" id="PF10143">
    <property type="entry name" value="PhosphMutase"/>
    <property type="match status" value="1"/>
</dbReference>
<comment type="pathway">
    <text evidence="3">Carbohydrate degradation.</text>
</comment>
<dbReference type="SUPFAM" id="SSF53649">
    <property type="entry name" value="Alkaline phosphatase-like"/>
    <property type="match status" value="1"/>
</dbReference>
<dbReference type="PANTHER" id="PTHR31209">
    <property type="entry name" value="COFACTOR-INDEPENDENT PHOSPHOGLYCERATE MUTASE"/>
    <property type="match status" value="1"/>
</dbReference>
<gene>
    <name evidence="7" type="ORF">S01H1_01208</name>
</gene>
<evidence type="ECO:0000256" key="5">
    <source>
        <dbReference type="ARBA" id="ARBA00023152"/>
    </source>
</evidence>
<evidence type="ECO:0000256" key="4">
    <source>
        <dbReference type="ARBA" id="ARBA00005524"/>
    </source>
</evidence>
<keyword evidence="5" id="KW-0324">Glycolysis</keyword>
<protein>
    <recommendedName>
        <fullName evidence="6">Metalloenzyme domain-containing protein</fullName>
    </recommendedName>
</protein>
<comment type="similarity">
    <text evidence="4">Belongs to the BPG-independent phosphoglycerate mutase family. A-PGAM subfamily.</text>
</comment>